<organism evidence="2 3">
    <name type="scientific">Pseudobutyrivibrio xylanivorans</name>
    <dbReference type="NCBI Taxonomy" id="185007"/>
    <lineage>
        <taxon>Bacteria</taxon>
        <taxon>Bacillati</taxon>
        <taxon>Bacillota</taxon>
        <taxon>Clostridia</taxon>
        <taxon>Lachnospirales</taxon>
        <taxon>Lachnospiraceae</taxon>
        <taxon>Pseudobutyrivibrio</taxon>
    </lineage>
</organism>
<dbReference type="PANTHER" id="PTHR43630">
    <property type="entry name" value="POLY-BETA-1,6-N-ACETYL-D-GLUCOSAMINE SYNTHASE"/>
    <property type="match status" value="1"/>
</dbReference>
<dbReference type="AlphaFoldDB" id="A0A5P6VS21"/>
<dbReference type="InterPro" id="IPR029044">
    <property type="entry name" value="Nucleotide-diphossugar_trans"/>
</dbReference>
<dbReference type="PANTHER" id="PTHR43630:SF2">
    <property type="entry name" value="GLYCOSYLTRANSFERASE"/>
    <property type="match status" value="1"/>
</dbReference>
<dbReference type="InterPro" id="IPR001173">
    <property type="entry name" value="Glyco_trans_2-like"/>
</dbReference>
<sequence>MNNKPKTKLLTIGLLCCGRAETTERCLKSLMPIRKAIDSEIQVVDTGCSPETRAIVEKYADEIFEFQWCNDFAAARNFQLDQANGKMFLFLDDDEWFIEPQNIVSFFKGKDVLNYVIGGYFQRNYQDFEGKEYTDIEVIRMCKVTPETHFVGKVHEYIEPKKGNTVIMSVHAGHFGYVYTTQEDNIKHSMRNIPLLKEMMAEDPDNFRWSYQLAQEYAGIDYFEDLLELCKESIARTYQVDNNDVKRYRGSFASGQALALFNLQRWDEALELYNQYIASDEIYDLAKAKIALIATQILFLQEQYSDCRITADFYLTAYEKLAKIQDLTFKQGGVFLMDVFAKKFVDSVRLYLVIIDSDPQKFDEMYKLEETILAEIKKLEAEGNIKEAAATKEQLKGIIKNTFGIESLHI</sequence>
<dbReference type="GO" id="GO:0016740">
    <property type="term" value="F:transferase activity"/>
    <property type="evidence" value="ECO:0007669"/>
    <property type="project" value="UniProtKB-KW"/>
</dbReference>
<dbReference type="KEGG" id="pxv:FXF36_01525"/>
<feature type="domain" description="Glycosyltransferase 2-like" evidence="1">
    <location>
        <begin position="15"/>
        <end position="128"/>
    </location>
</feature>
<protein>
    <submittedName>
        <fullName evidence="2">Glycosyl transferase family 2</fullName>
    </submittedName>
</protein>
<keyword evidence="2" id="KW-0808">Transferase</keyword>
<dbReference type="InterPro" id="IPR011990">
    <property type="entry name" value="TPR-like_helical_dom_sf"/>
</dbReference>
<evidence type="ECO:0000313" key="2">
    <source>
        <dbReference type="EMBL" id="QFJ53641.1"/>
    </source>
</evidence>
<dbReference type="RefSeq" id="WP_151622139.1">
    <property type="nucleotide sequence ID" value="NZ_CP043028.1"/>
</dbReference>
<dbReference type="SUPFAM" id="SSF48452">
    <property type="entry name" value="TPR-like"/>
    <property type="match status" value="1"/>
</dbReference>
<dbReference type="EMBL" id="CP043028">
    <property type="protein sequence ID" value="QFJ53641.1"/>
    <property type="molecule type" value="Genomic_DNA"/>
</dbReference>
<proteinExistence type="predicted"/>
<reference evidence="3" key="1">
    <citation type="submission" date="2019-08" db="EMBL/GenBank/DDBJ databases">
        <title>Complete Genome Sequence of the Polysaccharide-Degrading Rumen Bacterium Pseudobutyrivibrio xylanivorans MA3014.</title>
        <authorList>
            <person name="Palevich N."/>
            <person name="Maclean P.H."/>
            <person name="Kelly W.J."/>
            <person name="Leahy S.C."/>
            <person name="Rakonjac J."/>
            <person name="Attwood G.T."/>
        </authorList>
    </citation>
    <scope>NUCLEOTIDE SEQUENCE [LARGE SCALE GENOMIC DNA]</scope>
    <source>
        <strain evidence="3">MA3014</strain>
    </source>
</reference>
<dbReference type="Gene3D" id="3.90.550.10">
    <property type="entry name" value="Spore Coat Polysaccharide Biosynthesis Protein SpsA, Chain A"/>
    <property type="match status" value="1"/>
</dbReference>
<dbReference type="Proteomes" id="UP000327030">
    <property type="component" value="Chromosome 1"/>
</dbReference>
<dbReference type="OrthoDB" id="9815923at2"/>
<accession>A0A5P6VS21</accession>
<gene>
    <name evidence="2" type="ORF">FXF36_01525</name>
</gene>
<dbReference type="Gene3D" id="1.25.40.10">
    <property type="entry name" value="Tetratricopeptide repeat domain"/>
    <property type="match status" value="1"/>
</dbReference>
<evidence type="ECO:0000313" key="3">
    <source>
        <dbReference type="Proteomes" id="UP000327030"/>
    </source>
</evidence>
<evidence type="ECO:0000259" key="1">
    <source>
        <dbReference type="Pfam" id="PF00535"/>
    </source>
</evidence>
<name>A0A5P6VS21_PSEXY</name>
<dbReference type="SUPFAM" id="SSF53448">
    <property type="entry name" value="Nucleotide-diphospho-sugar transferases"/>
    <property type="match status" value="1"/>
</dbReference>
<dbReference type="Pfam" id="PF00535">
    <property type="entry name" value="Glycos_transf_2"/>
    <property type="match status" value="1"/>
</dbReference>